<dbReference type="Proteomes" id="UP000475862">
    <property type="component" value="Unassembled WGS sequence"/>
</dbReference>
<feature type="transmembrane region" description="Helical" evidence="1">
    <location>
        <begin position="148"/>
        <end position="166"/>
    </location>
</feature>
<reference evidence="2 3" key="1">
    <citation type="submission" date="2019-08" db="EMBL/GenBank/DDBJ databases">
        <title>The genome of the soybean aphid Biotype 1, its phylome, world population structure and adaptation to the North American continent.</title>
        <authorList>
            <person name="Giordano R."/>
            <person name="Donthu R.K."/>
            <person name="Hernandez A.G."/>
            <person name="Wright C.L."/>
            <person name="Zimin A.V."/>
        </authorList>
    </citation>
    <scope>NUCLEOTIDE SEQUENCE [LARGE SCALE GENOMIC DNA]</scope>
    <source>
        <tissue evidence="2">Whole aphids</tissue>
    </source>
</reference>
<name>A0A6G0TM36_APHGL</name>
<keyword evidence="1" id="KW-0812">Transmembrane</keyword>
<protein>
    <submittedName>
        <fullName evidence="2">Uncharacterized protein</fullName>
    </submittedName>
</protein>
<feature type="transmembrane region" description="Helical" evidence="1">
    <location>
        <begin position="48"/>
        <end position="68"/>
    </location>
</feature>
<evidence type="ECO:0000313" key="2">
    <source>
        <dbReference type="EMBL" id="KAE9534793.1"/>
    </source>
</evidence>
<comment type="caution">
    <text evidence="2">The sequence shown here is derived from an EMBL/GenBank/DDBJ whole genome shotgun (WGS) entry which is preliminary data.</text>
</comment>
<keyword evidence="1" id="KW-1133">Transmembrane helix</keyword>
<accession>A0A6G0TM36</accession>
<evidence type="ECO:0000313" key="3">
    <source>
        <dbReference type="Proteomes" id="UP000475862"/>
    </source>
</evidence>
<organism evidence="2 3">
    <name type="scientific">Aphis glycines</name>
    <name type="common">Soybean aphid</name>
    <dbReference type="NCBI Taxonomy" id="307491"/>
    <lineage>
        <taxon>Eukaryota</taxon>
        <taxon>Metazoa</taxon>
        <taxon>Ecdysozoa</taxon>
        <taxon>Arthropoda</taxon>
        <taxon>Hexapoda</taxon>
        <taxon>Insecta</taxon>
        <taxon>Pterygota</taxon>
        <taxon>Neoptera</taxon>
        <taxon>Paraneoptera</taxon>
        <taxon>Hemiptera</taxon>
        <taxon>Sternorrhyncha</taxon>
        <taxon>Aphidomorpha</taxon>
        <taxon>Aphidoidea</taxon>
        <taxon>Aphididae</taxon>
        <taxon>Aphidini</taxon>
        <taxon>Aphis</taxon>
        <taxon>Aphis</taxon>
    </lineage>
</organism>
<feature type="transmembrane region" description="Helical" evidence="1">
    <location>
        <begin position="125"/>
        <end position="141"/>
    </location>
</feature>
<evidence type="ECO:0000256" key="1">
    <source>
        <dbReference type="SAM" id="Phobius"/>
    </source>
</evidence>
<dbReference type="EMBL" id="VYZN01000027">
    <property type="protein sequence ID" value="KAE9534793.1"/>
    <property type="molecule type" value="Genomic_DNA"/>
</dbReference>
<dbReference type="AlphaFoldDB" id="A0A6G0TM36"/>
<proteinExistence type="predicted"/>
<sequence>MFVVKCRVIKEKKIQTRYRIEVWICILNNSLSSQCFKRSIKKKKIITLLRRVERISLMLLIYIKIIIFDSQLWDYFYNLTSVIGRGLLLYQCECPRIKYYFSYEAISFNHTFACYSLLKLTPYSAQKYIFICNIMLFYLFINNNSTEITLIFSQLNIITGFYYSILFSNVNT</sequence>
<keyword evidence="1" id="KW-0472">Membrane</keyword>
<keyword evidence="3" id="KW-1185">Reference proteome</keyword>
<gene>
    <name evidence="2" type="ORF">AGLY_008085</name>
</gene>